<feature type="domain" description="HAMP" evidence="6">
    <location>
        <begin position="442"/>
        <end position="495"/>
    </location>
</feature>
<keyword evidence="4" id="KW-1133">Transmembrane helix</keyword>
<dbReference type="EMBL" id="BPQQ01000031">
    <property type="protein sequence ID" value="GJE00751.1"/>
    <property type="molecule type" value="Genomic_DNA"/>
</dbReference>
<keyword evidence="1 3" id="KW-0807">Transducer</keyword>
<dbReference type="RefSeq" id="WP_238235617.1">
    <property type="nucleotide sequence ID" value="NZ_BPQQ01000031.1"/>
</dbReference>
<evidence type="ECO:0000259" key="5">
    <source>
        <dbReference type="PROSITE" id="PS50111"/>
    </source>
</evidence>
<evidence type="ECO:0000313" key="7">
    <source>
        <dbReference type="EMBL" id="GJE00751.1"/>
    </source>
</evidence>
<dbReference type="PROSITE" id="PS50111">
    <property type="entry name" value="CHEMOTAXIS_TRANSDUC_2"/>
    <property type="match status" value="1"/>
</dbReference>
<feature type="domain" description="Methyl-accepting transducer" evidence="5">
    <location>
        <begin position="535"/>
        <end position="771"/>
    </location>
</feature>
<sequence length="791" mass="81555">MSIRTRIFGGFGLSLLMTLAVALVGWQSLTGFARRVDAASGAQVLAGEIGELALAADRALKSDDGRHDAALTRTIGQVRATARSVAERLSGEAGATGIDGSLSAFEEAVGAYGRQKAEKHDLQQKHTVLLDELRAAVSVIGAGQERQLTEAGQALERGLADQKAAGSTGILVSFAMRSALELRALQYGLMSDRAGVTRSQFEAKASSVGILVKRLSAMTSDLDLAQAAGSLLDRYREAVEAAVGAGETPAERLTEITAVFDDLVMTLRKLEQAQNNVQSGAQTKLREQQDRLGYGMALLAASHKAIDAVRDAQALELRLLAGRDDAAAPALDATAGVLLEQAQAILYGMSDEATQASLRTLTGKVQVFRDSIPAIVAANTAQARILTDLDRRVADLVSTARRLGADELQHLATERQRAVLLLLAGVALAAAFGAMLALLIGRSVAGPVVALAGAMRALAGGHLATAVPAQGRRDEIGVMAHAVEVFRNALVAKAQADEAAAREAAVKAQRAERLSAVTDAFEAKVVTLTEDLGRAAQGMKEAARTMTAAAETTNGRSVEVAGAAAQTLANVQMVAAASEELSVSIGGLSGQVAQSADIARSAVEQARRTDAAVQRLTRSAGQISDIVALINAIAGQTNLLALNATIEAARAGEAGRGFAVVATEVKELAGQTARATEGIAQQIREIQDTTGGVAVAIGEISGIITQMAGITDGIALAIDQQGAATQEIAHNVQHAAAGTQTVTTGIGDVQREADGTGATAALVLDAADRLGRYAADLEQQVGEFLAGVKAA</sequence>
<keyword evidence="4" id="KW-0472">Membrane</keyword>
<evidence type="ECO:0008006" key="9">
    <source>
        <dbReference type="Google" id="ProtNLM"/>
    </source>
</evidence>
<dbReference type="CDD" id="cd06225">
    <property type="entry name" value="HAMP"/>
    <property type="match status" value="1"/>
</dbReference>
<organism evidence="7 8">
    <name type="scientific">Methylobacterium isbiliense</name>
    <dbReference type="NCBI Taxonomy" id="315478"/>
    <lineage>
        <taxon>Bacteria</taxon>
        <taxon>Pseudomonadati</taxon>
        <taxon>Pseudomonadota</taxon>
        <taxon>Alphaproteobacteria</taxon>
        <taxon>Hyphomicrobiales</taxon>
        <taxon>Methylobacteriaceae</taxon>
        <taxon>Methylobacterium</taxon>
    </lineage>
</organism>
<dbReference type="Gene3D" id="1.10.8.500">
    <property type="entry name" value="HAMP domain in histidine kinase"/>
    <property type="match status" value="1"/>
</dbReference>
<dbReference type="Proteomes" id="UP001055153">
    <property type="component" value="Unassembled WGS sequence"/>
</dbReference>
<dbReference type="SMART" id="SM00283">
    <property type="entry name" value="MA"/>
    <property type="match status" value="1"/>
</dbReference>
<reference evidence="7" key="1">
    <citation type="journal article" date="2021" name="Front. Microbiol.">
        <title>Comprehensive Comparative Genomics and Phenotyping of Methylobacterium Species.</title>
        <authorList>
            <person name="Alessa O."/>
            <person name="Ogura Y."/>
            <person name="Fujitani Y."/>
            <person name="Takami H."/>
            <person name="Hayashi T."/>
            <person name="Sahin N."/>
            <person name="Tani A."/>
        </authorList>
    </citation>
    <scope>NUCLEOTIDE SEQUENCE</scope>
    <source>
        <strain evidence="7">DSM 17168</strain>
    </source>
</reference>
<dbReference type="Pfam" id="PF00015">
    <property type="entry name" value="MCPsignal"/>
    <property type="match status" value="1"/>
</dbReference>
<feature type="transmembrane region" description="Helical" evidence="4">
    <location>
        <begin position="418"/>
        <end position="440"/>
    </location>
</feature>
<evidence type="ECO:0000256" key="3">
    <source>
        <dbReference type="PROSITE-ProRule" id="PRU00284"/>
    </source>
</evidence>
<accession>A0ABQ4SEB9</accession>
<keyword evidence="8" id="KW-1185">Reference proteome</keyword>
<evidence type="ECO:0000256" key="4">
    <source>
        <dbReference type="SAM" id="Phobius"/>
    </source>
</evidence>
<dbReference type="InterPro" id="IPR003660">
    <property type="entry name" value="HAMP_dom"/>
</dbReference>
<dbReference type="SMART" id="SM00304">
    <property type="entry name" value="HAMP"/>
    <property type="match status" value="1"/>
</dbReference>
<dbReference type="PROSITE" id="PS50885">
    <property type="entry name" value="HAMP"/>
    <property type="match status" value="1"/>
</dbReference>
<dbReference type="SUPFAM" id="SSF58104">
    <property type="entry name" value="Methyl-accepting chemotaxis protein (MCP) signaling domain"/>
    <property type="match status" value="1"/>
</dbReference>
<protein>
    <recommendedName>
        <fullName evidence="9">Methyl-accepting chemotaxis protein</fullName>
    </recommendedName>
</protein>
<keyword evidence="4" id="KW-0812">Transmembrane</keyword>
<dbReference type="PRINTS" id="PR00260">
    <property type="entry name" value="CHEMTRNSDUCR"/>
</dbReference>
<evidence type="ECO:0000259" key="6">
    <source>
        <dbReference type="PROSITE" id="PS50885"/>
    </source>
</evidence>
<dbReference type="PANTHER" id="PTHR32089:SF112">
    <property type="entry name" value="LYSOZYME-LIKE PROTEIN-RELATED"/>
    <property type="match status" value="1"/>
</dbReference>
<evidence type="ECO:0000313" key="8">
    <source>
        <dbReference type="Proteomes" id="UP001055153"/>
    </source>
</evidence>
<reference evidence="7" key="2">
    <citation type="submission" date="2021-08" db="EMBL/GenBank/DDBJ databases">
        <authorList>
            <person name="Tani A."/>
            <person name="Ola A."/>
            <person name="Ogura Y."/>
            <person name="Katsura K."/>
            <person name="Hayashi T."/>
        </authorList>
    </citation>
    <scope>NUCLEOTIDE SEQUENCE</scope>
    <source>
        <strain evidence="7">DSM 17168</strain>
    </source>
</reference>
<name>A0ABQ4SEB9_9HYPH</name>
<dbReference type="InterPro" id="IPR004089">
    <property type="entry name" value="MCPsignal_dom"/>
</dbReference>
<dbReference type="InterPro" id="IPR004090">
    <property type="entry name" value="Chemotax_Me-accpt_rcpt"/>
</dbReference>
<evidence type="ECO:0000256" key="2">
    <source>
        <dbReference type="ARBA" id="ARBA00029447"/>
    </source>
</evidence>
<proteinExistence type="inferred from homology"/>
<comment type="similarity">
    <text evidence="2">Belongs to the methyl-accepting chemotaxis (MCP) protein family.</text>
</comment>
<dbReference type="Pfam" id="PF00672">
    <property type="entry name" value="HAMP"/>
    <property type="match status" value="1"/>
</dbReference>
<dbReference type="PANTHER" id="PTHR32089">
    <property type="entry name" value="METHYL-ACCEPTING CHEMOTAXIS PROTEIN MCPB"/>
    <property type="match status" value="1"/>
</dbReference>
<gene>
    <name evidence="7" type="ORF">GMJLKIPL_2677</name>
</gene>
<comment type="caution">
    <text evidence="7">The sequence shown here is derived from an EMBL/GenBank/DDBJ whole genome shotgun (WGS) entry which is preliminary data.</text>
</comment>
<dbReference type="Gene3D" id="1.10.287.950">
    <property type="entry name" value="Methyl-accepting chemotaxis protein"/>
    <property type="match status" value="1"/>
</dbReference>
<evidence type="ECO:0000256" key="1">
    <source>
        <dbReference type="ARBA" id="ARBA00023224"/>
    </source>
</evidence>